<accession>A0ABS9UJU5</accession>
<gene>
    <name evidence="2" type="ORF">MM236_02790</name>
</gene>
<feature type="transmembrane region" description="Helical" evidence="1">
    <location>
        <begin position="33"/>
        <end position="50"/>
    </location>
</feature>
<dbReference type="EMBL" id="JAKZGS010000002">
    <property type="protein sequence ID" value="MCH7396892.1"/>
    <property type="molecule type" value="Genomic_DNA"/>
</dbReference>
<dbReference type="Proteomes" id="UP001165488">
    <property type="component" value="Unassembled WGS sequence"/>
</dbReference>
<organism evidence="2 3">
    <name type="scientific">Belliella calami</name>
    <dbReference type="NCBI Taxonomy" id="2923436"/>
    <lineage>
        <taxon>Bacteria</taxon>
        <taxon>Pseudomonadati</taxon>
        <taxon>Bacteroidota</taxon>
        <taxon>Cytophagia</taxon>
        <taxon>Cytophagales</taxon>
        <taxon>Cyclobacteriaceae</taxon>
        <taxon>Belliella</taxon>
    </lineage>
</organism>
<keyword evidence="1" id="KW-0472">Membrane</keyword>
<dbReference type="RefSeq" id="WP_241273410.1">
    <property type="nucleotide sequence ID" value="NZ_JAKZGS010000002.1"/>
</dbReference>
<sequence>MKTKECPSCAMNVDKKAIFCPICEFEFPRRNPIYSIIAILMAILLLMLFIF</sequence>
<proteinExistence type="predicted"/>
<name>A0ABS9UJU5_9BACT</name>
<evidence type="ECO:0000313" key="3">
    <source>
        <dbReference type="Proteomes" id="UP001165488"/>
    </source>
</evidence>
<evidence type="ECO:0000313" key="2">
    <source>
        <dbReference type="EMBL" id="MCH7396892.1"/>
    </source>
</evidence>
<comment type="caution">
    <text evidence="2">The sequence shown here is derived from an EMBL/GenBank/DDBJ whole genome shotgun (WGS) entry which is preliminary data.</text>
</comment>
<keyword evidence="1" id="KW-1133">Transmembrane helix</keyword>
<evidence type="ECO:0000256" key="1">
    <source>
        <dbReference type="SAM" id="Phobius"/>
    </source>
</evidence>
<reference evidence="2" key="1">
    <citation type="submission" date="2022-03" db="EMBL/GenBank/DDBJ databases">
        <title>De novo assembled genomes of Belliella spp. (Cyclobacteriaceae) strains.</title>
        <authorList>
            <person name="Szabo A."/>
            <person name="Korponai K."/>
            <person name="Felfoldi T."/>
        </authorList>
    </citation>
    <scope>NUCLEOTIDE SEQUENCE</scope>
    <source>
        <strain evidence="2">DSM 107340</strain>
    </source>
</reference>
<keyword evidence="3" id="KW-1185">Reference proteome</keyword>
<keyword evidence="1" id="KW-0812">Transmembrane</keyword>
<protein>
    <submittedName>
        <fullName evidence="2">Uncharacterized protein</fullName>
    </submittedName>
</protein>